<dbReference type="SUPFAM" id="SSF46785">
    <property type="entry name" value="Winged helix' DNA-binding domain"/>
    <property type="match status" value="1"/>
</dbReference>
<protein>
    <submittedName>
        <fullName evidence="5">Putative transcriptional regulator</fullName>
    </submittedName>
</protein>
<organism evidence="5 6">
    <name type="scientific">Silvibacterium bohemicum</name>
    <dbReference type="NCBI Taxonomy" id="1577686"/>
    <lineage>
        <taxon>Bacteria</taxon>
        <taxon>Pseudomonadati</taxon>
        <taxon>Acidobacteriota</taxon>
        <taxon>Terriglobia</taxon>
        <taxon>Terriglobales</taxon>
        <taxon>Acidobacteriaceae</taxon>
        <taxon>Silvibacterium</taxon>
    </lineage>
</organism>
<proteinExistence type="inferred from homology"/>
<dbReference type="Gene3D" id="1.10.10.10">
    <property type="entry name" value="Winged helix-like DNA-binding domain superfamily/Winged helix DNA-binding domain"/>
    <property type="match status" value="1"/>
</dbReference>
<evidence type="ECO:0000256" key="3">
    <source>
        <dbReference type="ARBA" id="ARBA00023125"/>
    </source>
</evidence>
<evidence type="ECO:0000256" key="1">
    <source>
        <dbReference type="ARBA" id="ARBA00011046"/>
    </source>
</evidence>
<comment type="caution">
    <text evidence="5">The sequence shown here is derived from an EMBL/GenBank/DDBJ whole genome shotgun (WGS) entry which is preliminary data.</text>
</comment>
<reference evidence="5 6" key="1">
    <citation type="submission" date="2020-08" db="EMBL/GenBank/DDBJ databases">
        <title>Genomic Encyclopedia of Type Strains, Phase IV (KMG-IV): sequencing the most valuable type-strain genomes for metagenomic binning, comparative biology and taxonomic classification.</title>
        <authorList>
            <person name="Goeker M."/>
        </authorList>
    </citation>
    <scope>NUCLEOTIDE SEQUENCE [LARGE SCALE GENOMIC DNA]</scope>
    <source>
        <strain evidence="5 6">DSM 103733</strain>
    </source>
</reference>
<keyword evidence="2" id="KW-0805">Transcription regulation</keyword>
<dbReference type="PIRSF" id="PIRSF019455">
    <property type="entry name" value="CopR_AtkY"/>
    <property type="match status" value="1"/>
</dbReference>
<keyword evidence="6" id="KW-1185">Reference proteome</keyword>
<evidence type="ECO:0000256" key="2">
    <source>
        <dbReference type="ARBA" id="ARBA00023015"/>
    </source>
</evidence>
<dbReference type="InterPro" id="IPR005650">
    <property type="entry name" value="BlaI_family"/>
</dbReference>
<evidence type="ECO:0000313" key="5">
    <source>
        <dbReference type="EMBL" id="MBB6143362.1"/>
    </source>
</evidence>
<comment type="similarity">
    <text evidence="1">Belongs to the BlaI transcriptional regulatory family.</text>
</comment>
<keyword evidence="4" id="KW-0804">Transcription</keyword>
<dbReference type="Pfam" id="PF03965">
    <property type="entry name" value="Penicillinase_R"/>
    <property type="match status" value="1"/>
</dbReference>
<evidence type="ECO:0000256" key="4">
    <source>
        <dbReference type="ARBA" id="ARBA00023163"/>
    </source>
</evidence>
<dbReference type="GO" id="GO:0003677">
    <property type="term" value="F:DNA binding"/>
    <property type="evidence" value="ECO:0007669"/>
    <property type="project" value="UniProtKB-KW"/>
</dbReference>
<dbReference type="InterPro" id="IPR036390">
    <property type="entry name" value="WH_DNA-bd_sf"/>
</dbReference>
<dbReference type="Proteomes" id="UP000538666">
    <property type="component" value="Unassembled WGS sequence"/>
</dbReference>
<evidence type="ECO:0000313" key="6">
    <source>
        <dbReference type="Proteomes" id="UP000538666"/>
    </source>
</evidence>
<dbReference type="RefSeq" id="WP_050062250.1">
    <property type="nucleotide sequence ID" value="NZ_JACHEK010000002.1"/>
</dbReference>
<accession>A0A841JPQ2</accession>
<dbReference type="InterPro" id="IPR036388">
    <property type="entry name" value="WH-like_DNA-bd_sf"/>
</dbReference>
<keyword evidence="3" id="KW-0238">DNA-binding</keyword>
<dbReference type="AlphaFoldDB" id="A0A841JPQ2"/>
<dbReference type="EMBL" id="JACHEK010000002">
    <property type="protein sequence ID" value="MBB6143362.1"/>
    <property type="molecule type" value="Genomic_DNA"/>
</dbReference>
<dbReference type="OrthoDB" id="279010at2"/>
<sequence>MTKPKLSKLEFQIMETLWSKREASIREIQDSFSTKKKPAYTTIQTTVYRMEAKGVVRRVKKVGNFHVFAASITRDAAQRRLIDDLLALFGGSSQPVMAHLIESGKLSLEDVKEAEKTLKRLSLKEK</sequence>
<dbReference type="GO" id="GO:0045892">
    <property type="term" value="P:negative regulation of DNA-templated transcription"/>
    <property type="evidence" value="ECO:0007669"/>
    <property type="project" value="InterPro"/>
</dbReference>
<name>A0A841JPQ2_9BACT</name>
<gene>
    <name evidence="5" type="ORF">HNQ77_001306</name>
</gene>